<comment type="pathway">
    <text evidence="2">Protein modification; protein ubiquitination.</text>
</comment>
<reference evidence="5" key="2">
    <citation type="journal article" date="2024" name="Plant">
        <title>Genomic evolution and insights into agronomic trait innovations of Sesamum species.</title>
        <authorList>
            <person name="Miao H."/>
            <person name="Wang L."/>
            <person name="Qu L."/>
            <person name="Liu H."/>
            <person name="Sun Y."/>
            <person name="Le M."/>
            <person name="Wang Q."/>
            <person name="Wei S."/>
            <person name="Zheng Y."/>
            <person name="Lin W."/>
            <person name="Duan Y."/>
            <person name="Cao H."/>
            <person name="Xiong S."/>
            <person name="Wang X."/>
            <person name="Wei L."/>
            <person name="Li C."/>
            <person name="Ma Q."/>
            <person name="Ju M."/>
            <person name="Zhao R."/>
            <person name="Li G."/>
            <person name="Mu C."/>
            <person name="Tian Q."/>
            <person name="Mei H."/>
            <person name="Zhang T."/>
            <person name="Gao T."/>
            <person name="Zhang H."/>
        </authorList>
    </citation>
    <scope>NUCLEOTIDE SEQUENCE</scope>
    <source>
        <strain evidence="5">G02</strain>
    </source>
</reference>
<evidence type="ECO:0000256" key="1">
    <source>
        <dbReference type="ARBA" id="ARBA00002668"/>
    </source>
</evidence>
<dbReference type="Pfam" id="PF25553">
    <property type="entry name" value="BTB-POZ_ANK-like"/>
    <property type="match status" value="1"/>
</dbReference>
<accession>A0AAW2RW69</accession>
<evidence type="ECO:0000313" key="5">
    <source>
        <dbReference type="EMBL" id="KAL0384094.1"/>
    </source>
</evidence>
<sequence length="170" mass="19365">MTNGKHLLWLVERMIELKVADTAVKAWSEQASFTADLQRAFRDDAWRNIVPSLPAVVLRCTSRLANAVATGNILATRQVRMKLVRDWLPVLIICKDSVSLMGPNHKSLYLELEETFLRIISTLPLSDAQELLQQCLSFSTRNVDDCPHLVAAFTTWFRRANRPPQPDFCE</sequence>
<organism evidence="5">
    <name type="scientific">Sesamum radiatum</name>
    <name type="common">Black benniseed</name>
    <dbReference type="NCBI Taxonomy" id="300843"/>
    <lineage>
        <taxon>Eukaryota</taxon>
        <taxon>Viridiplantae</taxon>
        <taxon>Streptophyta</taxon>
        <taxon>Embryophyta</taxon>
        <taxon>Tracheophyta</taxon>
        <taxon>Spermatophyta</taxon>
        <taxon>Magnoliopsida</taxon>
        <taxon>eudicotyledons</taxon>
        <taxon>Gunneridae</taxon>
        <taxon>Pentapetalae</taxon>
        <taxon>asterids</taxon>
        <taxon>lamiids</taxon>
        <taxon>Lamiales</taxon>
        <taxon>Pedaliaceae</taxon>
        <taxon>Sesamum</taxon>
    </lineage>
</organism>
<dbReference type="PANTHER" id="PTHR31060:SF6">
    <property type="entry name" value="EXPRESSED PROTEIN"/>
    <property type="match status" value="1"/>
</dbReference>
<proteinExistence type="predicted"/>
<evidence type="ECO:0000259" key="4">
    <source>
        <dbReference type="Pfam" id="PF25553"/>
    </source>
</evidence>
<gene>
    <name evidence="5" type="ORF">Sradi_2803700</name>
</gene>
<evidence type="ECO:0000256" key="2">
    <source>
        <dbReference type="ARBA" id="ARBA00004906"/>
    </source>
</evidence>
<keyword evidence="3" id="KW-0833">Ubl conjugation pathway</keyword>
<dbReference type="EMBL" id="JACGWJ010000012">
    <property type="protein sequence ID" value="KAL0384094.1"/>
    <property type="molecule type" value="Genomic_DNA"/>
</dbReference>
<comment type="caution">
    <text evidence="5">The sequence shown here is derived from an EMBL/GenBank/DDBJ whole genome shotgun (WGS) entry which is preliminary data.</text>
</comment>
<evidence type="ECO:0000256" key="3">
    <source>
        <dbReference type="ARBA" id="ARBA00022786"/>
    </source>
</evidence>
<comment type="function">
    <text evidence="1">May act as a substrate-specific adapter of an E3 ubiquitin-protein ligase complex (CUL3-RBX1-BTB) which mediates the ubiquitination and subsequent proteasomal degradation of target proteins.</text>
</comment>
<dbReference type="InterPro" id="IPR038920">
    <property type="entry name" value="At3g05675-like"/>
</dbReference>
<dbReference type="InterPro" id="IPR058039">
    <property type="entry name" value="At3g05675-like_ankyrin"/>
</dbReference>
<name>A0AAW2RW69_SESRA</name>
<dbReference type="AlphaFoldDB" id="A0AAW2RW69"/>
<reference evidence="5" key="1">
    <citation type="submission" date="2020-06" db="EMBL/GenBank/DDBJ databases">
        <authorList>
            <person name="Li T."/>
            <person name="Hu X."/>
            <person name="Zhang T."/>
            <person name="Song X."/>
            <person name="Zhang H."/>
            <person name="Dai N."/>
            <person name="Sheng W."/>
            <person name="Hou X."/>
            <person name="Wei L."/>
        </authorList>
    </citation>
    <scope>NUCLEOTIDE SEQUENCE</scope>
    <source>
        <strain evidence="5">G02</strain>
        <tissue evidence="5">Leaf</tissue>
    </source>
</reference>
<dbReference type="PANTHER" id="PTHR31060">
    <property type="entry name" value="OSJNBA0011J08.25 PROTEIN-RELATED"/>
    <property type="match status" value="1"/>
</dbReference>
<protein>
    <recommendedName>
        <fullName evidence="4">At3g05675-like ankyrin-like domain-containing protein</fullName>
    </recommendedName>
</protein>
<feature type="domain" description="At3g05675-like ankyrin-like" evidence="4">
    <location>
        <begin position="6"/>
        <end position="160"/>
    </location>
</feature>